<comment type="similarity">
    <text evidence="1 2">Belongs to the UPF0225 family.</text>
</comment>
<dbReference type="InterPro" id="IPR048469">
    <property type="entry name" value="YchJ-like_M"/>
</dbReference>
<accession>A0A641ARN6</accession>
<dbReference type="InterPro" id="IPR032710">
    <property type="entry name" value="NTF2-like_dom_sf"/>
</dbReference>
<dbReference type="InterPro" id="IPR023006">
    <property type="entry name" value="YchJ-like"/>
</dbReference>
<evidence type="ECO:0000256" key="2">
    <source>
        <dbReference type="HAMAP-Rule" id="MF_00612"/>
    </source>
</evidence>
<keyword evidence="5" id="KW-1185">Reference proteome</keyword>
<evidence type="ECO:0000313" key="5">
    <source>
        <dbReference type="Proteomes" id="UP001515100"/>
    </source>
</evidence>
<dbReference type="Gene3D" id="3.10.450.50">
    <property type="match status" value="1"/>
</dbReference>
<dbReference type="Proteomes" id="UP001515100">
    <property type="component" value="Unassembled WGS sequence"/>
</dbReference>
<organism evidence="4 5">
    <name type="scientific">Aeromicrobium fastidiosum</name>
    <dbReference type="NCBI Taxonomy" id="52699"/>
    <lineage>
        <taxon>Bacteria</taxon>
        <taxon>Bacillati</taxon>
        <taxon>Actinomycetota</taxon>
        <taxon>Actinomycetes</taxon>
        <taxon>Propionibacteriales</taxon>
        <taxon>Nocardioidaceae</taxon>
        <taxon>Aeromicrobium</taxon>
    </lineage>
</organism>
<dbReference type="SUPFAM" id="SSF54427">
    <property type="entry name" value="NTF2-like"/>
    <property type="match status" value="1"/>
</dbReference>
<reference evidence="4" key="1">
    <citation type="submission" date="2019-09" db="EMBL/GenBank/DDBJ databases">
        <authorList>
            <person name="Li J."/>
        </authorList>
    </citation>
    <scope>NUCLEOTIDE SEQUENCE [LARGE SCALE GENOMIC DNA]</scope>
    <source>
        <strain evidence="4">NRBC 14897</strain>
    </source>
</reference>
<evidence type="ECO:0000313" key="4">
    <source>
        <dbReference type="EMBL" id="KAA1380177.1"/>
    </source>
</evidence>
<proteinExistence type="inferred from homology"/>
<gene>
    <name evidence="4" type="ORF">ESP62_002960</name>
</gene>
<dbReference type="Pfam" id="PF17775">
    <property type="entry name" value="YchJ_M-like"/>
    <property type="match status" value="1"/>
</dbReference>
<dbReference type="OrthoDB" id="21421at2"/>
<protein>
    <recommendedName>
        <fullName evidence="2">UPF0225 protein ESP62_002960</fullName>
    </recommendedName>
</protein>
<feature type="domain" description="YchJ-like middle NTF2-like" evidence="3">
    <location>
        <begin position="30"/>
        <end position="124"/>
    </location>
</feature>
<dbReference type="HAMAP" id="MF_00612">
    <property type="entry name" value="UPF0225"/>
    <property type="match status" value="1"/>
</dbReference>
<dbReference type="AlphaFoldDB" id="A0A641ARN6"/>
<evidence type="ECO:0000259" key="3">
    <source>
        <dbReference type="Pfam" id="PF17775"/>
    </source>
</evidence>
<dbReference type="Pfam" id="PF02810">
    <property type="entry name" value="SEC-C"/>
    <property type="match status" value="1"/>
</dbReference>
<evidence type="ECO:0000256" key="1">
    <source>
        <dbReference type="ARBA" id="ARBA00010839"/>
    </source>
</evidence>
<sequence length="128" mass="14169">MSATRCPCLSGLTYDDCCGRLHTGSAVAQTAEQLMRSRYSAFAVGDTAYLVATWHASTRPVSLDLDPDQRWYRLDVRATREGGPFDTSGVVEFEAFHRSPAGAGSQHEVSRFSREDGLWFYLDGVRGQ</sequence>
<name>A0A641ARN6_9ACTN</name>
<dbReference type="RefSeq" id="WP_129180395.1">
    <property type="nucleotide sequence ID" value="NZ_JAGIOG010000001.1"/>
</dbReference>
<dbReference type="InterPro" id="IPR004027">
    <property type="entry name" value="SEC_C_motif"/>
</dbReference>
<dbReference type="EMBL" id="SDPP02000001">
    <property type="protein sequence ID" value="KAA1380177.1"/>
    <property type="molecule type" value="Genomic_DNA"/>
</dbReference>
<comment type="caution">
    <text evidence="4">The sequence shown here is derived from an EMBL/GenBank/DDBJ whole genome shotgun (WGS) entry which is preliminary data.</text>
</comment>